<dbReference type="RefSeq" id="WP_126393385.1">
    <property type="nucleotide sequence ID" value="NZ_CP034539.1"/>
</dbReference>
<dbReference type="GO" id="GO:0003677">
    <property type="term" value="F:DNA binding"/>
    <property type="evidence" value="ECO:0007669"/>
    <property type="project" value="UniProtKB-KW"/>
</dbReference>
<dbReference type="InterPro" id="IPR009061">
    <property type="entry name" value="DNA-bd_dom_put_sf"/>
</dbReference>
<dbReference type="AlphaFoldDB" id="A0A3Q9EU11"/>
<dbReference type="KEGG" id="scya:EJ357_22565"/>
<accession>A0A3Q9EU11</accession>
<proteinExistence type="predicted"/>
<dbReference type="OrthoDB" id="4555956at2"/>
<organism evidence="1 2">
    <name type="scientific">Streptomyces cyaneochromogenes</name>
    <dbReference type="NCBI Taxonomy" id="2496836"/>
    <lineage>
        <taxon>Bacteria</taxon>
        <taxon>Bacillati</taxon>
        <taxon>Actinomycetota</taxon>
        <taxon>Actinomycetes</taxon>
        <taxon>Kitasatosporales</taxon>
        <taxon>Streptomycetaceae</taxon>
        <taxon>Streptomyces</taxon>
    </lineage>
</organism>
<gene>
    <name evidence="1" type="ORF">EJ357_22565</name>
</gene>
<evidence type="ECO:0000313" key="2">
    <source>
        <dbReference type="Proteomes" id="UP000280298"/>
    </source>
</evidence>
<name>A0A3Q9EU11_9ACTN</name>
<dbReference type="EMBL" id="CP034539">
    <property type="protein sequence ID" value="AZQ35918.1"/>
    <property type="molecule type" value="Genomic_DNA"/>
</dbReference>
<keyword evidence="1" id="KW-0238">DNA-binding</keyword>
<reference evidence="1 2" key="1">
    <citation type="journal article" date="2019" name="Int. J. Syst. Evol. Microbiol.">
        <title>Streptomyces cyaneochromogenes sp. nov., a blue pigment-producing actinomycete from manganese-contaminated soil.</title>
        <authorList>
            <person name="Tang X."/>
            <person name="Zhao J."/>
            <person name="Li K."/>
            <person name="Chen Z."/>
            <person name="Sun Y."/>
            <person name="Gao J."/>
        </authorList>
    </citation>
    <scope>NUCLEOTIDE SEQUENCE [LARGE SCALE GENOMIC DNA]</scope>
    <source>
        <strain evidence="1 2">MK-45</strain>
    </source>
</reference>
<protein>
    <submittedName>
        <fullName evidence="1">DNA-binding protein</fullName>
    </submittedName>
</protein>
<keyword evidence="2" id="KW-1185">Reference proteome</keyword>
<dbReference type="SUPFAM" id="SSF46955">
    <property type="entry name" value="Putative DNA-binding domain"/>
    <property type="match status" value="1"/>
</dbReference>
<evidence type="ECO:0000313" key="1">
    <source>
        <dbReference type="EMBL" id="AZQ35918.1"/>
    </source>
</evidence>
<dbReference type="Proteomes" id="UP000280298">
    <property type="component" value="Chromosome"/>
</dbReference>
<sequence>MADPDADYWTIADVAEYWGVSAQTIRTYRSRGRGELPDPDKVFGRSPVWKPATIVDFKRPGQGARTDLS</sequence>